<keyword evidence="7" id="KW-1185">Reference proteome</keyword>
<dbReference type="PANTHER" id="PTHR10730">
    <property type="entry name" value="PROCOLLAGEN-LYSINE,2-OXOGLUTARATE 5-DIOXYGENASE/GLYCOSYLTRANSFERASE 25 FAMILY MEMBER"/>
    <property type="match status" value="1"/>
</dbReference>
<evidence type="ECO:0000256" key="1">
    <source>
        <dbReference type="ARBA" id="ARBA00006721"/>
    </source>
</evidence>
<protein>
    <recommendedName>
        <fullName evidence="5">Glycosyl transferase family 25 domain-containing protein</fullName>
    </recommendedName>
</protein>
<dbReference type="GO" id="GO:0050211">
    <property type="term" value="F:procollagen galactosyltransferase activity"/>
    <property type="evidence" value="ECO:0007669"/>
    <property type="project" value="TreeGrafter"/>
</dbReference>
<feature type="signal peptide" evidence="4">
    <location>
        <begin position="1"/>
        <end position="25"/>
    </location>
</feature>
<sequence>MVPLTTLSCAIVVCLVSSIHSNAQGAVNQNDTKEPTMLVVLLARNKEHTLPYFLTLFERLQYPKKRMSLYIRSDHNKDRTVSIMEDWLAHNRHYYHSCDVQLDKSSPKYFPGETRGTEWGNERFTHIMHLKEQAMDKARHIWADYIWFLDMDVFLVKADVVQLMLNEEKAIVGPMLNSLATYSNYWGEMTEDYWYSRSEDYIPILERKQTGCFAVPMVHSCVLVDLTREASDQLTFIPQNVSGYNGPHDDIITFAISAKTAGVDMHVCNFEIYGFIPSPLDEGQDLEVDYKKLLSIKLEVMVEHPPLPVSPVLAKYVPPLPKKDKAGFDMIYLVSLGRRPERRERMFRSFDLLGLDVKLFNAVDGKKLNESYLKEIGVKQMVNYKDPWSQRDMTYGEIGCFLSHYFIWVDIANNGYEKVLLFEDDIRFEPYFIEKVIHMRNEADSLVDWDLIYLGRKKLKSSDEPWVEDSENLVYVDYSYWTLCYAITLKGAKKLLAPQPLGQMVPVDEYLPIMFNKHPEKDWMEKFPVRNLKAFSVAPLYVFPTHYTGEMGYISDTEESPIIEDEAILSSDDMPSVSDLNLGLKVGLNGAVKDEL</sequence>
<organism evidence="6 7">
    <name type="scientific">Petrolisthes cinctipes</name>
    <name type="common">Flat porcelain crab</name>
    <dbReference type="NCBI Taxonomy" id="88211"/>
    <lineage>
        <taxon>Eukaryota</taxon>
        <taxon>Metazoa</taxon>
        <taxon>Ecdysozoa</taxon>
        <taxon>Arthropoda</taxon>
        <taxon>Crustacea</taxon>
        <taxon>Multicrustacea</taxon>
        <taxon>Malacostraca</taxon>
        <taxon>Eumalacostraca</taxon>
        <taxon>Eucarida</taxon>
        <taxon>Decapoda</taxon>
        <taxon>Pleocyemata</taxon>
        <taxon>Anomura</taxon>
        <taxon>Galatheoidea</taxon>
        <taxon>Porcellanidae</taxon>
        <taxon>Petrolisthes</taxon>
    </lineage>
</organism>
<evidence type="ECO:0000256" key="4">
    <source>
        <dbReference type="SAM" id="SignalP"/>
    </source>
</evidence>
<proteinExistence type="inferred from homology"/>
<dbReference type="Gene3D" id="3.90.550.10">
    <property type="entry name" value="Spore Coat Polysaccharide Biosynthesis Protein SpsA, Chain A"/>
    <property type="match status" value="1"/>
</dbReference>
<accession>A0AAE1BLS8</accession>
<dbReference type="Pfam" id="PF01755">
    <property type="entry name" value="Glyco_transf_25"/>
    <property type="match status" value="1"/>
</dbReference>
<dbReference type="Proteomes" id="UP001286313">
    <property type="component" value="Unassembled WGS sequence"/>
</dbReference>
<dbReference type="InterPro" id="IPR002654">
    <property type="entry name" value="Glyco_trans_25"/>
</dbReference>
<keyword evidence="3" id="KW-0808">Transferase</keyword>
<evidence type="ECO:0000256" key="3">
    <source>
        <dbReference type="ARBA" id="ARBA00022679"/>
    </source>
</evidence>
<comment type="caution">
    <text evidence="6">The sequence shown here is derived from an EMBL/GenBank/DDBJ whole genome shotgun (WGS) entry which is preliminary data.</text>
</comment>
<dbReference type="CDD" id="cd06532">
    <property type="entry name" value="Glyco_transf_25"/>
    <property type="match status" value="1"/>
</dbReference>
<gene>
    <name evidence="6" type="ORF">Pcinc_041565</name>
</gene>
<comment type="similarity">
    <text evidence="1">Belongs to the glycosyltransferase 25 family.</text>
</comment>
<feature type="chain" id="PRO_5042198840" description="Glycosyl transferase family 25 domain-containing protein" evidence="4">
    <location>
        <begin position="26"/>
        <end position="596"/>
    </location>
</feature>
<evidence type="ECO:0000313" key="7">
    <source>
        <dbReference type="Proteomes" id="UP001286313"/>
    </source>
</evidence>
<dbReference type="PANTHER" id="PTHR10730:SF53">
    <property type="entry name" value="GLYCOSYLTRANSFERASE 25 FAMILY MEMBER"/>
    <property type="match status" value="1"/>
</dbReference>
<name>A0AAE1BLS8_PETCI</name>
<dbReference type="AlphaFoldDB" id="A0AAE1BLS8"/>
<feature type="domain" description="Glycosyl transferase family 25" evidence="5">
    <location>
        <begin position="330"/>
        <end position="509"/>
    </location>
</feature>
<dbReference type="SUPFAM" id="SSF53448">
    <property type="entry name" value="Nucleotide-diphospho-sugar transferases"/>
    <property type="match status" value="1"/>
</dbReference>
<dbReference type="InterPro" id="IPR029044">
    <property type="entry name" value="Nucleotide-diphossugar_trans"/>
</dbReference>
<evidence type="ECO:0000313" key="6">
    <source>
        <dbReference type="EMBL" id="KAK3851814.1"/>
    </source>
</evidence>
<keyword evidence="4" id="KW-0732">Signal</keyword>
<evidence type="ECO:0000256" key="2">
    <source>
        <dbReference type="ARBA" id="ARBA00022676"/>
    </source>
</evidence>
<evidence type="ECO:0000259" key="5">
    <source>
        <dbReference type="Pfam" id="PF01755"/>
    </source>
</evidence>
<keyword evidence="2" id="KW-0328">Glycosyltransferase</keyword>
<dbReference type="EMBL" id="JAWQEG010007716">
    <property type="protein sequence ID" value="KAK3851814.1"/>
    <property type="molecule type" value="Genomic_DNA"/>
</dbReference>
<dbReference type="InterPro" id="IPR050757">
    <property type="entry name" value="Collagen_mod_GT25"/>
</dbReference>
<reference evidence="6" key="1">
    <citation type="submission" date="2023-10" db="EMBL/GenBank/DDBJ databases">
        <title>Genome assemblies of two species of porcelain crab, Petrolisthes cinctipes and Petrolisthes manimaculis (Anomura: Porcellanidae).</title>
        <authorList>
            <person name="Angst P."/>
        </authorList>
    </citation>
    <scope>NUCLEOTIDE SEQUENCE</scope>
    <source>
        <strain evidence="6">PB745_01</strain>
        <tissue evidence="6">Gill</tissue>
    </source>
</reference>